<proteinExistence type="predicted"/>
<feature type="domain" description="SET" evidence="1">
    <location>
        <begin position="16"/>
        <end position="182"/>
    </location>
</feature>
<evidence type="ECO:0000259" key="1">
    <source>
        <dbReference type="PROSITE" id="PS50280"/>
    </source>
</evidence>
<dbReference type="OrthoDB" id="265717at2759"/>
<dbReference type="PANTHER" id="PTHR47332:SF2">
    <property type="entry name" value="SET-6"/>
    <property type="match status" value="1"/>
</dbReference>
<dbReference type="PROSITE" id="PS50280">
    <property type="entry name" value="SET"/>
    <property type="match status" value="1"/>
</dbReference>
<dbReference type="Pfam" id="PF00856">
    <property type="entry name" value="SET"/>
    <property type="match status" value="1"/>
</dbReference>
<gene>
    <name evidence="2" type="ORF">EV356DRAFT_577516</name>
</gene>
<organism evidence="2 3">
    <name type="scientific">Viridothelium virens</name>
    <name type="common">Speckled blister lichen</name>
    <name type="synonym">Trypethelium virens</name>
    <dbReference type="NCBI Taxonomy" id="1048519"/>
    <lineage>
        <taxon>Eukaryota</taxon>
        <taxon>Fungi</taxon>
        <taxon>Dikarya</taxon>
        <taxon>Ascomycota</taxon>
        <taxon>Pezizomycotina</taxon>
        <taxon>Dothideomycetes</taxon>
        <taxon>Dothideomycetes incertae sedis</taxon>
        <taxon>Trypetheliales</taxon>
        <taxon>Trypetheliaceae</taxon>
        <taxon>Viridothelium</taxon>
    </lineage>
</organism>
<reference evidence="2" key="1">
    <citation type="journal article" date="2020" name="Stud. Mycol.">
        <title>101 Dothideomycetes genomes: a test case for predicting lifestyles and emergence of pathogens.</title>
        <authorList>
            <person name="Haridas S."/>
            <person name="Albert R."/>
            <person name="Binder M."/>
            <person name="Bloem J."/>
            <person name="Labutti K."/>
            <person name="Salamov A."/>
            <person name="Andreopoulos B."/>
            <person name="Baker S."/>
            <person name="Barry K."/>
            <person name="Bills G."/>
            <person name="Bluhm B."/>
            <person name="Cannon C."/>
            <person name="Castanera R."/>
            <person name="Culley D."/>
            <person name="Daum C."/>
            <person name="Ezra D."/>
            <person name="Gonzalez J."/>
            <person name="Henrissat B."/>
            <person name="Kuo A."/>
            <person name="Liang C."/>
            <person name="Lipzen A."/>
            <person name="Lutzoni F."/>
            <person name="Magnuson J."/>
            <person name="Mondo S."/>
            <person name="Nolan M."/>
            <person name="Ohm R."/>
            <person name="Pangilinan J."/>
            <person name="Park H.-J."/>
            <person name="Ramirez L."/>
            <person name="Alfaro M."/>
            <person name="Sun H."/>
            <person name="Tritt A."/>
            <person name="Yoshinaga Y."/>
            <person name="Zwiers L.-H."/>
            <person name="Turgeon B."/>
            <person name="Goodwin S."/>
            <person name="Spatafora J."/>
            <person name="Crous P."/>
            <person name="Grigoriev I."/>
        </authorList>
    </citation>
    <scope>NUCLEOTIDE SEQUENCE</scope>
    <source>
        <strain evidence="2">Tuck. ex Michener</strain>
    </source>
</reference>
<evidence type="ECO:0000313" key="2">
    <source>
        <dbReference type="EMBL" id="KAF2233478.1"/>
    </source>
</evidence>
<sequence length="337" mass="37466">MASADPSSVSSNQAIDFFEIKEIPGRGKGVVSKNDIPRGTRILAEGPMMTICMKSPASVFTQLSHNYQQLSPAAKSLYDSLNHAPPSTVIPEPDCSALSSRHDFACPSEHPTLLRILATFYTNHFLLDDLSPYTAGLFPTISRFNHSCVPNAHWAWNPTRNRMTIQTTRDVAADVELMIAYILVTTWTYKQREAALQPYEFSCGCEACLNRELGSDERRARMAETGERIAKFVDGAPTREELEIARDMVGGFLEDYEVEMLAGREGVAKCQQAAEISLEMGELPSAVDWAERMVERMRVCFGEDHGEYERGKLWLERLRASVGSGGPSVGFLEESEV</sequence>
<dbReference type="Gene3D" id="2.170.270.10">
    <property type="entry name" value="SET domain"/>
    <property type="match status" value="1"/>
</dbReference>
<dbReference type="Proteomes" id="UP000800092">
    <property type="component" value="Unassembled WGS sequence"/>
</dbReference>
<dbReference type="PANTHER" id="PTHR47332">
    <property type="entry name" value="SET DOMAIN-CONTAINING PROTEIN 5"/>
    <property type="match status" value="1"/>
</dbReference>
<protein>
    <submittedName>
        <fullName evidence="2">SET domain-containing protein</fullName>
    </submittedName>
</protein>
<dbReference type="InterPro" id="IPR053185">
    <property type="entry name" value="SET_domain_protein"/>
</dbReference>
<name>A0A6A6H6M5_VIRVR</name>
<accession>A0A6A6H6M5</accession>
<dbReference type="InterPro" id="IPR046341">
    <property type="entry name" value="SET_dom_sf"/>
</dbReference>
<dbReference type="CDD" id="cd20071">
    <property type="entry name" value="SET_SMYD"/>
    <property type="match status" value="1"/>
</dbReference>
<dbReference type="AlphaFoldDB" id="A0A6A6H6M5"/>
<dbReference type="SMART" id="SM00317">
    <property type="entry name" value="SET"/>
    <property type="match status" value="1"/>
</dbReference>
<dbReference type="SUPFAM" id="SSF82199">
    <property type="entry name" value="SET domain"/>
    <property type="match status" value="1"/>
</dbReference>
<dbReference type="InterPro" id="IPR001214">
    <property type="entry name" value="SET_dom"/>
</dbReference>
<dbReference type="EMBL" id="ML991806">
    <property type="protein sequence ID" value="KAF2233478.1"/>
    <property type="molecule type" value="Genomic_DNA"/>
</dbReference>
<keyword evidence="3" id="KW-1185">Reference proteome</keyword>
<evidence type="ECO:0000313" key="3">
    <source>
        <dbReference type="Proteomes" id="UP000800092"/>
    </source>
</evidence>